<dbReference type="Pfam" id="PF00107">
    <property type="entry name" value="ADH_zinc_N"/>
    <property type="match status" value="1"/>
</dbReference>
<evidence type="ECO:0000256" key="1">
    <source>
        <dbReference type="ARBA" id="ARBA00022857"/>
    </source>
</evidence>
<dbReference type="InterPro" id="IPR013149">
    <property type="entry name" value="ADH-like_C"/>
</dbReference>
<dbReference type="Gene3D" id="3.40.50.720">
    <property type="entry name" value="NAD(P)-binding Rossmann-like Domain"/>
    <property type="match status" value="1"/>
</dbReference>
<comment type="caution">
    <text evidence="4">The sequence shown here is derived from an EMBL/GenBank/DDBJ whole genome shotgun (WGS) entry which is preliminary data.</text>
</comment>
<dbReference type="PANTHER" id="PTHR48106:SF18">
    <property type="entry name" value="QUINONE OXIDOREDUCTASE PIG3"/>
    <property type="match status" value="1"/>
</dbReference>
<dbReference type="Pfam" id="PF08240">
    <property type="entry name" value="ADH_N"/>
    <property type="match status" value="1"/>
</dbReference>
<dbReference type="Gene3D" id="3.90.180.10">
    <property type="entry name" value="Medium-chain alcohol dehydrogenases, catalytic domain"/>
    <property type="match status" value="1"/>
</dbReference>
<name>A0AAD1XKU8_EUPCR</name>
<dbReference type="GO" id="GO:0070402">
    <property type="term" value="F:NADPH binding"/>
    <property type="evidence" value="ECO:0007669"/>
    <property type="project" value="TreeGrafter"/>
</dbReference>
<sequence>METDTDTHYASVNTDMTKPLLKTDNSLRELGENEVLVKIHSAPINPSDTYNARGVYGMLGGSTDGHGIGFDGAGEVLKVGKGVDEGLVGKRVAVGQLPFTPGYEGSWRQYLITLKDNLMIYPDDADFDKICSSFVNPITVCTFLHHIEKNKYKAIIQTAASSSLGKMLHRLCLDKDVKIINIVRKDEQVKALEDLGSTHTVNSNSETFKEDLAKAIEELQPTALFDPVGGELSKTILMSMPTFSTLYIYGSLDTTGTFTYNNRELLSKRATLMTVFATDLAKFCTPEELQSYYELVSKDIYEGGKIFGTEVVSTHPLSDFEKAIAEREASASQGKIILKPWE</sequence>
<dbReference type="GO" id="GO:0016651">
    <property type="term" value="F:oxidoreductase activity, acting on NAD(P)H"/>
    <property type="evidence" value="ECO:0007669"/>
    <property type="project" value="TreeGrafter"/>
</dbReference>
<dbReference type="InterPro" id="IPR036291">
    <property type="entry name" value="NAD(P)-bd_dom_sf"/>
</dbReference>
<reference evidence="4" key="1">
    <citation type="submission" date="2023-07" db="EMBL/GenBank/DDBJ databases">
        <authorList>
            <consortium name="AG Swart"/>
            <person name="Singh M."/>
            <person name="Singh A."/>
            <person name="Seah K."/>
            <person name="Emmerich C."/>
        </authorList>
    </citation>
    <scope>NUCLEOTIDE SEQUENCE</scope>
    <source>
        <strain evidence="4">DP1</strain>
    </source>
</reference>
<dbReference type="PANTHER" id="PTHR48106">
    <property type="entry name" value="QUINONE OXIDOREDUCTASE PIG3-RELATED"/>
    <property type="match status" value="1"/>
</dbReference>
<dbReference type="Proteomes" id="UP001295684">
    <property type="component" value="Unassembled WGS sequence"/>
</dbReference>
<dbReference type="EMBL" id="CAMPGE010015891">
    <property type="protein sequence ID" value="CAI2374484.1"/>
    <property type="molecule type" value="Genomic_DNA"/>
</dbReference>
<dbReference type="SUPFAM" id="SSF51735">
    <property type="entry name" value="NAD(P)-binding Rossmann-fold domains"/>
    <property type="match status" value="1"/>
</dbReference>
<evidence type="ECO:0000256" key="2">
    <source>
        <dbReference type="ARBA" id="ARBA00023002"/>
    </source>
</evidence>
<dbReference type="InterPro" id="IPR020843">
    <property type="entry name" value="ER"/>
</dbReference>
<dbReference type="InterPro" id="IPR013154">
    <property type="entry name" value="ADH-like_N"/>
</dbReference>
<keyword evidence="5" id="KW-1185">Reference proteome</keyword>
<dbReference type="SUPFAM" id="SSF50129">
    <property type="entry name" value="GroES-like"/>
    <property type="match status" value="1"/>
</dbReference>
<organism evidence="4 5">
    <name type="scientific">Euplotes crassus</name>
    <dbReference type="NCBI Taxonomy" id="5936"/>
    <lineage>
        <taxon>Eukaryota</taxon>
        <taxon>Sar</taxon>
        <taxon>Alveolata</taxon>
        <taxon>Ciliophora</taxon>
        <taxon>Intramacronucleata</taxon>
        <taxon>Spirotrichea</taxon>
        <taxon>Hypotrichia</taxon>
        <taxon>Euplotida</taxon>
        <taxon>Euplotidae</taxon>
        <taxon>Moneuplotes</taxon>
    </lineage>
</organism>
<keyword evidence="2" id="KW-0560">Oxidoreductase</keyword>
<proteinExistence type="predicted"/>
<evidence type="ECO:0000259" key="3">
    <source>
        <dbReference type="SMART" id="SM00829"/>
    </source>
</evidence>
<dbReference type="InterPro" id="IPR011032">
    <property type="entry name" value="GroES-like_sf"/>
</dbReference>
<dbReference type="AlphaFoldDB" id="A0AAD1XKU8"/>
<dbReference type="SMART" id="SM00829">
    <property type="entry name" value="PKS_ER"/>
    <property type="match status" value="1"/>
</dbReference>
<evidence type="ECO:0000313" key="4">
    <source>
        <dbReference type="EMBL" id="CAI2374484.1"/>
    </source>
</evidence>
<accession>A0AAD1XKU8</accession>
<evidence type="ECO:0000313" key="5">
    <source>
        <dbReference type="Proteomes" id="UP001295684"/>
    </source>
</evidence>
<gene>
    <name evidence="4" type="ORF">ECRASSUSDP1_LOCUS15837</name>
</gene>
<feature type="domain" description="Enoyl reductase (ER)" evidence="3">
    <location>
        <begin position="13"/>
        <end position="338"/>
    </location>
</feature>
<protein>
    <recommendedName>
        <fullName evidence="3">Enoyl reductase (ER) domain-containing protein</fullName>
    </recommendedName>
</protein>
<keyword evidence="1" id="KW-0521">NADP</keyword>